<comment type="pathway">
    <text evidence="2">Protein modification; protein glycosylation.</text>
</comment>
<keyword evidence="7 11" id="KW-1133">Transmembrane helix</keyword>
<feature type="compositionally biased region" description="Polar residues" evidence="10">
    <location>
        <begin position="101"/>
        <end position="133"/>
    </location>
</feature>
<evidence type="ECO:0000256" key="4">
    <source>
        <dbReference type="ARBA" id="ARBA00022679"/>
    </source>
</evidence>
<dbReference type="EMBL" id="CP014500">
    <property type="protein sequence ID" value="ANB11379.1"/>
    <property type="molecule type" value="Genomic_DNA"/>
</dbReference>
<evidence type="ECO:0000313" key="12">
    <source>
        <dbReference type="EMBL" id="ANB11379.1"/>
    </source>
</evidence>
<dbReference type="OrthoDB" id="430354at2759"/>
<keyword evidence="4" id="KW-0808">Transferase</keyword>
<proteinExistence type="inferred from homology"/>
<gene>
    <name evidence="12" type="primary">MNN2</name>
    <name evidence="12" type="ORF">AWJ20_4188</name>
</gene>
<evidence type="ECO:0000256" key="6">
    <source>
        <dbReference type="ARBA" id="ARBA00022968"/>
    </source>
</evidence>
<dbReference type="GO" id="GO:0046354">
    <property type="term" value="P:mannan biosynthetic process"/>
    <property type="evidence" value="ECO:0007669"/>
    <property type="project" value="TreeGrafter"/>
</dbReference>
<evidence type="ECO:0000256" key="10">
    <source>
        <dbReference type="SAM" id="MobiDB-lite"/>
    </source>
</evidence>
<feature type="region of interest" description="Disordered" evidence="10">
    <location>
        <begin position="100"/>
        <end position="138"/>
    </location>
</feature>
<keyword evidence="13" id="KW-1185">Reference proteome</keyword>
<keyword evidence="8" id="KW-0333">Golgi apparatus</keyword>
<dbReference type="Pfam" id="PF11051">
    <property type="entry name" value="Mannosyl_trans3"/>
    <property type="match status" value="1"/>
</dbReference>
<evidence type="ECO:0000256" key="9">
    <source>
        <dbReference type="ARBA" id="ARBA00023136"/>
    </source>
</evidence>
<comment type="similarity">
    <text evidence="3">Belongs to the MNN1/MNT family.</text>
</comment>
<protein>
    <submittedName>
        <fullName evidence="12">Mnn2p</fullName>
    </submittedName>
</protein>
<comment type="subcellular location">
    <subcellularLocation>
        <location evidence="1">Golgi apparatus membrane</location>
        <topology evidence="1">Single-pass type II membrane protein</topology>
    </subcellularLocation>
</comment>
<dbReference type="RefSeq" id="XP_018733856.1">
    <property type="nucleotide sequence ID" value="XM_018881247.1"/>
</dbReference>
<dbReference type="InterPro" id="IPR029044">
    <property type="entry name" value="Nucleotide-diphossugar_trans"/>
</dbReference>
<dbReference type="SUPFAM" id="SSF53448">
    <property type="entry name" value="Nucleotide-diphospho-sugar transferases"/>
    <property type="match status" value="1"/>
</dbReference>
<evidence type="ECO:0000256" key="7">
    <source>
        <dbReference type="ARBA" id="ARBA00022989"/>
    </source>
</evidence>
<evidence type="ECO:0000256" key="11">
    <source>
        <dbReference type="SAM" id="Phobius"/>
    </source>
</evidence>
<evidence type="ECO:0000256" key="1">
    <source>
        <dbReference type="ARBA" id="ARBA00004323"/>
    </source>
</evidence>
<organism evidence="12 13">
    <name type="scientific">Sugiyamaella lignohabitans</name>
    <dbReference type="NCBI Taxonomy" id="796027"/>
    <lineage>
        <taxon>Eukaryota</taxon>
        <taxon>Fungi</taxon>
        <taxon>Dikarya</taxon>
        <taxon>Ascomycota</taxon>
        <taxon>Saccharomycotina</taxon>
        <taxon>Dipodascomycetes</taxon>
        <taxon>Dipodascales</taxon>
        <taxon>Trichomonascaceae</taxon>
        <taxon>Sugiyamaella</taxon>
    </lineage>
</organism>
<evidence type="ECO:0000313" key="13">
    <source>
        <dbReference type="Proteomes" id="UP000189580"/>
    </source>
</evidence>
<keyword evidence="5 11" id="KW-0812">Transmembrane</keyword>
<dbReference type="AlphaFoldDB" id="A0A167C951"/>
<dbReference type="GeneID" id="30036292"/>
<dbReference type="InterPro" id="IPR022751">
    <property type="entry name" value="Alpha_mannosyltransferase"/>
</dbReference>
<dbReference type="PANTHER" id="PTHR31646:SF1">
    <property type="entry name" value="ALPHA-1,2-MANNOSYLTRANSFERASE MNN2"/>
    <property type="match status" value="1"/>
</dbReference>
<dbReference type="KEGG" id="slb:AWJ20_4188"/>
<keyword evidence="9 11" id="KW-0472">Membrane</keyword>
<dbReference type="GO" id="GO:0000026">
    <property type="term" value="F:alpha-1,2-mannosyltransferase activity"/>
    <property type="evidence" value="ECO:0007669"/>
    <property type="project" value="TreeGrafter"/>
</dbReference>
<dbReference type="PANTHER" id="PTHR31646">
    <property type="entry name" value="ALPHA-1,2-MANNOSYLTRANSFERASE MNN2"/>
    <property type="match status" value="1"/>
</dbReference>
<reference evidence="12 13" key="1">
    <citation type="submission" date="2016-02" db="EMBL/GenBank/DDBJ databases">
        <title>Complete genome sequence and transcriptome regulation of the pentose utilising yeast Sugiyamaella lignohabitans.</title>
        <authorList>
            <person name="Bellasio M."/>
            <person name="Peymann A."/>
            <person name="Valli M."/>
            <person name="Sipitzky M."/>
            <person name="Graf A."/>
            <person name="Sauer M."/>
            <person name="Marx H."/>
            <person name="Mattanovich D."/>
        </authorList>
    </citation>
    <scope>NUCLEOTIDE SEQUENCE [LARGE SCALE GENOMIC DNA]</scope>
    <source>
        <strain evidence="12 13">CBS 10342</strain>
    </source>
</reference>
<accession>A0A167C951</accession>
<keyword evidence="6" id="KW-0735">Signal-anchor</keyword>
<evidence type="ECO:0000256" key="3">
    <source>
        <dbReference type="ARBA" id="ARBA00009105"/>
    </source>
</evidence>
<dbReference type="Proteomes" id="UP000189580">
    <property type="component" value="Chromosome c"/>
</dbReference>
<evidence type="ECO:0000256" key="8">
    <source>
        <dbReference type="ARBA" id="ARBA00023034"/>
    </source>
</evidence>
<dbReference type="GO" id="GO:0000139">
    <property type="term" value="C:Golgi membrane"/>
    <property type="evidence" value="ECO:0007669"/>
    <property type="project" value="UniProtKB-SubCell"/>
</dbReference>
<evidence type="ECO:0000256" key="5">
    <source>
        <dbReference type="ARBA" id="ARBA00022692"/>
    </source>
</evidence>
<name>A0A167C951_9ASCO</name>
<feature type="transmembrane region" description="Helical" evidence="11">
    <location>
        <begin position="9"/>
        <end position="27"/>
    </location>
</feature>
<evidence type="ECO:0000256" key="2">
    <source>
        <dbReference type="ARBA" id="ARBA00004922"/>
    </source>
</evidence>
<sequence length="600" mass="68366">MFNRKAARFVYVAIFFVAIYFLAVGPWRETANSLRLSYSLGNKEQVVENPTSDGGNVITDHNIPAEQALTENPPTDKDSEHLAAERLAADKLAAEKLAAESTTKSAAKQVQTAVSGSGSDSANNNVASSPLTSTEDDKARYEHIHSLLPIFEKYRPKMEPLHKYKDDKEAPKKAFTDTIPVFTKEELADYLQVSKEDKDILTKSHRDTVEHLPSNYPKGLFKGQGVVFTSGGKYLPIMVTTLRMLRRVSPVIPVEVFLADKEEYEPEICEKLMPMLGARCVVLEDVYGKEFFKSFDIHSYQLKALSIWASSFEDVIFIDSDNVPIRNVEASLQQEPYLSTGYIVWPDYWFRTTSTHYYDIADIVLGERVRGDLSVTDPKLIPQADLKNALPDKSSESGQLMISKSKHYKSLLLTVYYNLNGFTAYYKLFTQGSGGEGDKETFLAAALALGEPVYQILTDTRPTGRFDPEGFEGAGMLQIDPYEDYKKHVLKTSPKDVHGRILFVHFNMFKLNIRLLFSDKEKEKFSSDDKRVRYCGKPSDNTEWFDYQDIEFYMWREVLWTACEMPKLGINFKDWKDVDMTEMCNKTTAHFKWLEKTHNS</sequence>